<reference key="2">
    <citation type="submission" date="2011-08" db="EMBL/GenBank/DDBJ databases">
        <title>Genome sequence of Naumovozyma castellii.</title>
        <authorList>
            <person name="Gordon J.L."/>
            <person name="Armisen D."/>
            <person name="Proux-Wera E."/>
            <person name="OhEigeartaigh S.S."/>
            <person name="Byrne K.P."/>
            <person name="Wolfe K.H."/>
        </authorList>
    </citation>
    <scope>NUCLEOTIDE SEQUENCE</scope>
    <source>
        <strain>Type strain:CBS 4309</strain>
    </source>
</reference>
<dbReference type="GO" id="GO:0004674">
    <property type="term" value="F:protein serine/threonine kinase activity"/>
    <property type="evidence" value="ECO:0007669"/>
    <property type="project" value="UniProtKB-KW"/>
</dbReference>
<dbReference type="KEGG" id="ncs:NCAS_0A12200"/>
<reference evidence="11 12" key="1">
    <citation type="journal article" date="2011" name="Proc. Natl. Acad. Sci. U.S.A.">
        <title>Evolutionary erosion of yeast sex chromosomes by mating-type switching accidents.</title>
        <authorList>
            <person name="Gordon J.L."/>
            <person name="Armisen D."/>
            <person name="Proux-Wera E."/>
            <person name="Oheigeartaigh S.S."/>
            <person name="Byrne K.P."/>
            <person name="Wolfe K.H."/>
        </authorList>
    </citation>
    <scope>NUCLEOTIDE SEQUENCE [LARGE SCALE GENOMIC DNA]</scope>
    <source>
        <strain evidence="12">ATCC 76901 / BCRC 22586 / CBS 4309 / NBRC 1992 / NRRL Y-12630</strain>
    </source>
</reference>
<dbReference type="GO" id="GO:0000296">
    <property type="term" value="P:spermine transport"/>
    <property type="evidence" value="ECO:0007669"/>
    <property type="project" value="EnsemblFungi"/>
</dbReference>
<dbReference type="STRING" id="1064592.G0V8I0"/>
<dbReference type="GeneID" id="96901257"/>
<feature type="compositionally biased region" description="Polar residues" evidence="9">
    <location>
        <begin position="731"/>
        <end position="747"/>
    </location>
</feature>
<feature type="region of interest" description="Disordered" evidence="9">
    <location>
        <begin position="626"/>
        <end position="670"/>
    </location>
</feature>
<dbReference type="GO" id="GO:0000082">
    <property type="term" value="P:G1/S transition of mitotic cell cycle"/>
    <property type="evidence" value="ECO:0007669"/>
    <property type="project" value="EnsemblFungi"/>
</dbReference>
<comment type="catalytic activity">
    <reaction evidence="7">
        <text>L-threonyl-[protein] + ATP = O-phospho-L-threonyl-[protein] + ADP + H(+)</text>
        <dbReference type="Rhea" id="RHEA:46608"/>
        <dbReference type="Rhea" id="RHEA-COMP:11060"/>
        <dbReference type="Rhea" id="RHEA-COMP:11605"/>
        <dbReference type="ChEBI" id="CHEBI:15378"/>
        <dbReference type="ChEBI" id="CHEBI:30013"/>
        <dbReference type="ChEBI" id="CHEBI:30616"/>
        <dbReference type="ChEBI" id="CHEBI:61977"/>
        <dbReference type="ChEBI" id="CHEBI:456216"/>
        <dbReference type="EC" id="2.7.11.1"/>
    </reaction>
</comment>
<evidence type="ECO:0000259" key="10">
    <source>
        <dbReference type="PROSITE" id="PS50011"/>
    </source>
</evidence>
<feature type="region of interest" description="Disordered" evidence="9">
    <location>
        <begin position="715"/>
        <end position="747"/>
    </location>
</feature>
<dbReference type="Pfam" id="PF00069">
    <property type="entry name" value="Pkinase"/>
    <property type="match status" value="1"/>
</dbReference>
<sequence>MTSGSKGDKLPSRSPSMTALKMLGKKLMGSSSHVDNAHILDTAGSNTITPSRRAPAGRNRSPSLYRKNHLGVREHHGAIAVESVESSSQINDLIAHSHNPFLPAATNTIDQQRAPLHPERERTVHTHHAQTPKRSQSFISHNWPEEKNIVYNPYGLNDIGRADTAFIDTTNKKDDLSFYLHDGDAKIRMLPLPIKDPNEYLPENMKQFSVHLADNFIFDPDNQTIGSGGSCEVRKVRSVYRQKEIYALKKLNMIYEETPEKFYKRCSKEFIIAKTLSHNIHITSTFFLLKVPTTTYTTRGWGFVMELGVFDLFQLIERSGWRNVPLPEKYCIFKQIAEAVKFCHDNGIAHRDLKPENVLLSRTGVCKLTDFGISDWYHTDPNDFSSPIKVTEGMIGSPPYTPPEVMYWDAKKHYPERLQKPYNPLKMDTYALGIILFTLVNNIIPFIDSCNTDPRFRDYENSYSNFINHKNPHFREKGCHKPGPGSEYKLAKGFKSTDASRVAWRLADPNPETRYTMEELFEDPWFMALETCVDPCETNIVKEPQLKRSTTNDGGFYLNEADGSKDDFDEQTIISQEQPHPTQPPLYIKKARSMLEIAESPNIPNDKTKKTSLPKLPNVEKTLSTLNENESEQEETVDSILDKPTPTDSLLDSPITTPVLNNDTKPKPIELPTKEMSKLGISRNGSINSNIRMVREIPSSSSLSGSSSLRSVELTNGATGKKRPIHHHLDVQSTISHAPSMRSLASR</sequence>
<feature type="compositionally biased region" description="Polar residues" evidence="9">
    <location>
        <begin position="646"/>
        <end position="663"/>
    </location>
</feature>
<dbReference type="SMART" id="SM00220">
    <property type="entry name" value="S_TKc"/>
    <property type="match status" value="1"/>
</dbReference>
<evidence type="ECO:0000256" key="7">
    <source>
        <dbReference type="ARBA" id="ARBA00047899"/>
    </source>
</evidence>
<dbReference type="GO" id="GO:0005634">
    <property type="term" value="C:nucleus"/>
    <property type="evidence" value="ECO:0007669"/>
    <property type="project" value="EnsemblFungi"/>
</dbReference>
<dbReference type="InterPro" id="IPR011009">
    <property type="entry name" value="Kinase-like_dom_sf"/>
</dbReference>
<evidence type="ECO:0000256" key="6">
    <source>
        <dbReference type="ARBA" id="ARBA00022840"/>
    </source>
</evidence>
<dbReference type="SUPFAM" id="SSF56112">
    <property type="entry name" value="Protein kinase-like (PK-like)"/>
    <property type="match status" value="1"/>
</dbReference>
<dbReference type="HOGENOM" id="CLU_009275_1_1_1"/>
<name>G0V8I0_NAUCA</name>
<dbReference type="GO" id="GO:0015848">
    <property type="term" value="P:spermidine transport"/>
    <property type="evidence" value="ECO:0007669"/>
    <property type="project" value="EnsemblFungi"/>
</dbReference>
<dbReference type="InterPro" id="IPR000719">
    <property type="entry name" value="Prot_kinase_dom"/>
</dbReference>
<dbReference type="PROSITE" id="PS50011">
    <property type="entry name" value="PROTEIN_KINASE_DOM"/>
    <property type="match status" value="1"/>
</dbReference>
<dbReference type="PROSITE" id="PS00108">
    <property type="entry name" value="PROTEIN_KINASE_ST"/>
    <property type="match status" value="1"/>
</dbReference>
<proteinExistence type="predicted"/>
<dbReference type="PANTHER" id="PTHR44167">
    <property type="entry name" value="OVARIAN-SPECIFIC SERINE/THREONINE-PROTEIN KINASE LOK-RELATED"/>
    <property type="match status" value="1"/>
</dbReference>
<dbReference type="EC" id="2.7.11.1" evidence="1"/>
<dbReference type="GO" id="GO:0005524">
    <property type="term" value="F:ATP binding"/>
    <property type="evidence" value="ECO:0007669"/>
    <property type="project" value="UniProtKB-KW"/>
</dbReference>
<evidence type="ECO:0000313" key="12">
    <source>
        <dbReference type="Proteomes" id="UP000001640"/>
    </source>
</evidence>
<organism evidence="11 12">
    <name type="scientific">Naumovozyma castellii</name>
    <name type="common">Yeast</name>
    <name type="synonym">Saccharomyces castellii</name>
    <dbReference type="NCBI Taxonomy" id="27288"/>
    <lineage>
        <taxon>Eukaryota</taxon>
        <taxon>Fungi</taxon>
        <taxon>Dikarya</taxon>
        <taxon>Ascomycota</taxon>
        <taxon>Saccharomycotina</taxon>
        <taxon>Saccharomycetes</taxon>
        <taxon>Saccharomycetales</taxon>
        <taxon>Saccharomycetaceae</taxon>
        <taxon>Naumovozyma</taxon>
    </lineage>
</organism>
<dbReference type="CDD" id="cd13994">
    <property type="entry name" value="STKc_HAL4_like"/>
    <property type="match status" value="1"/>
</dbReference>
<gene>
    <name evidence="11" type="primary">NCAS0A12200</name>
    <name evidence="11" type="ordered locus">NCAS_0A12200</name>
</gene>
<evidence type="ECO:0000256" key="4">
    <source>
        <dbReference type="ARBA" id="ARBA00022741"/>
    </source>
</evidence>
<keyword evidence="5" id="KW-0418">Kinase</keyword>
<comment type="catalytic activity">
    <reaction evidence="8">
        <text>L-seryl-[protein] + ATP = O-phospho-L-seryl-[protein] + ADP + H(+)</text>
        <dbReference type="Rhea" id="RHEA:17989"/>
        <dbReference type="Rhea" id="RHEA-COMP:9863"/>
        <dbReference type="Rhea" id="RHEA-COMP:11604"/>
        <dbReference type="ChEBI" id="CHEBI:15378"/>
        <dbReference type="ChEBI" id="CHEBI:29999"/>
        <dbReference type="ChEBI" id="CHEBI:30616"/>
        <dbReference type="ChEBI" id="CHEBI:83421"/>
        <dbReference type="ChEBI" id="CHEBI:456216"/>
        <dbReference type="EC" id="2.7.11.1"/>
    </reaction>
</comment>
<dbReference type="FunFam" id="1.10.510.10:FF:000949">
    <property type="entry name" value="Serine/threonine-protein kinase PTK1/STK1"/>
    <property type="match status" value="1"/>
</dbReference>
<dbReference type="Proteomes" id="UP000001640">
    <property type="component" value="Chromosome 1"/>
</dbReference>
<evidence type="ECO:0000256" key="2">
    <source>
        <dbReference type="ARBA" id="ARBA00022527"/>
    </source>
</evidence>
<evidence type="ECO:0000256" key="1">
    <source>
        <dbReference type="ARBA" id="ARBA00012513"/>
    </source>
</evidence>
<dbReference type="InterPro" id="IPR008271">
    <property type="entry name" value="Ser/Thr_kinase_AS"/>
</dbReference>
<dbReference type="AlphaFoldDB" id="G0V8I0"/>
<keyword evidence="2" id="KW-0723">Serine/threonine-protein kinase</keyword>
<feature type="region of interest" description="Disordered" evidence="9">
    <location>
        <begin position="41"/>
        <end position="64"/>
    </location>
</feature>
<dbReference type="GO" id="GO:0005886">
    <property type="term" value="C:plasma membrane"/>
    <property type="evidence" value="ECO:0007669"/>
    <property type="project" value="EnsemblFungi"/>
</dbReference>
<dbReference type="OrthoDB" id="4062651at2759"/>
<keyword evidence="12" id="KW-1185">Reference proteome</keyword>
<evidence type="ECO:0000256" key="3">
    <source>
        <dbReference type="ARBA" id="ARBA00022679"/>
    </source>
</evidence>
<feature type="region of interest" description="Disordered" evidence="9">
    <location>
        <begin position="116"/>
        <end position="135"/>
    </location>
</feature>
<dbReference type="OMA" id="IDSCNTD"/>
<dbReference type="GO" id="GO:0005737">
    <property type="term" value="C:cytoplasm"/>
    <property type="evidence" value="ECO:0007669"/>
    <property type="project" value="EnsemblFungi"/>
</dbReference>
<dbReference type="PANTHER" id="PTHR44167:SF24">
    <property type="entry name" value="SERINE_THREONINE-PROTEIN KINASE CHK2"/>
    <property type="match status" value="1"/>
</dbReference>
<evidence type="ECO:0000256" key="9">
    <source>
        <dbReference type="SAM" id="MobiDB-lite"/>
    </source>
</evidence>
<dbReference type="eggNOG" id="KOG0583">
    <property type="taxonomic scope" value="Eukaryota"/>
</dbReference>
<feature type="domain" description="Protein kinase" evidence="10">
    <location>
        <begin position="219"/>
        <end position="526"/>
    </location>
</feature>
<dbReference type="EMBL" id="HE576752">
    <property type="protein sequence ID" value="CCC67778.1"/>
    <property type="molecule type" value="Genomic_DNA"/>
</dbReference>
<evidence type="ECO:0000313" key="11">
    <source>
        <dbReference type="EMBL" id="CCC67778.1"/>
    </source>
</evidence>
<dbReference type="InParanoid" id="G0V8I0"/>
<dbReference type="FunCoup" id="G0V8I0">
    <property type="interactions" value="239"/>
</dbReference>
<keyword evidence="4" id="KW-0547">Nucleotide-binding</keyword>
<keyword evidence="6" id="KW-0067">ATP-binding</keyword>
<protein>
    <recommendedName>
        <fullName evidence="1">non-specific serine/threonine protein kinase</fullName>
        <ecNumber evidence="1">2.7.11.1</ecNumber>
    </recommendedName>
</protein>
<evidence type="ECO:0000256" key="8">
    <source>
        <dbReference type="ARBA" id="ARBA00048679"/>
    </source>
</evidence>
<evidence type="ECO:0000256" key="5">
    <source>
        <dbReference type="ARBA" id="ARBA00022777"/>
    </source>
</evidence>
<keyword evidence="3" id="KW-0808">Transferase</keyword>
<dbReference type="Gene3D" id="1.10.510.10">
    <property type="entry name" value="Transferase(Phosphotransferase) domain 1"/>
    <property type="match status" value="1"/>
</dbReference>
<dbReference type="GO" id="GO:0015847">
    <property type="term" value="P:putrescine transport"/>
    <property type="evidence" value="ECO:0007669"/>
    <property type="project" value="EnsemblFungi"/>
</dbReference>
<dbReference type="RefSeq" id="XP_003674159.1">
    <property type="nucleotide sequence ID" value="XM_003674111.1"/>
</dbReference>
<accession>G0V8I0</accession>
<dbReference type="GO" id="GO:0006873">
    <property type="term" value="P:intracellular monoatomic ion homeostasis"/>
    <property type="evidence" value="ECO:0007669"/>
    <property type="project" value="EnsemblFungi"/>
</dbReference>